<proteinExistence type="predicted"/>
<name>A0ABX2J0Q5_9RHOB</name>
<dbReference type="Proteomes" id="UP000777935">
    <property type="component" value="Unassembled WGS sequence"/>
</dbReference>
<feature type="transmembrane region" description="Helical" evidence="1">
    <location>
        <begin position="51"/>
        <end position="70"/>
    </location>
</feature>
<keyword evidence="1" id="KW-1133">Transmembrane helix</keyword>
<accession>A0ABX2J0Q5</accession>
<evidence type="ECO:0000313" key="3">
    <source>
        <dbReference type="Proteomes" id="UP000777935"/>
    </source>
</evidence>
<reference evidence="2 3" key="1">
    <citation type="submission" date="2020-06" db="EMBL/GenBank/DDBJ databases">
        <title>Sulfitobacter algicola sp. nov., isolated from green algae.</title>
        <authorList>
            <person name="Wang C."/>
        </authorList>
    </citation>
    <scope>NUCLEOTIDE SEQUENCE [LARGE SCALE GENOMIC DNA]</scope>
    <source>
        <strain evidence="2 3">1151</strain>
    </source>
</reference>
<evidence type="ECO:0000313" key="2">
    <source>
        <dbReference type="EMBL" id="NSX56363.1"/>
    </source>
</evidence>
<dbReference type="EMBL" id="JABUFE010000012">
    <property type="protein sequence ID" value="NSX56363.1"/>
    <property type="molecule type" value="Genomic_DNA"/>
</dbReference>
<dbReference type="RefSeq" id="WP_174139518.1">
    <property type="nucleotide sequence ID" value="NZ_JABUFE010000012.1"/>
</dbReference>
<organism evidence="2 3">
    <name type="scientific">Parasulfitobacter algicola</name>
    <dbReference type="NCBI Taxonomy" id="2614809"/>
    <lineage>
        <taxon>Bacteria</taxon>
        <taxon>Pseudomonadati</taxon>
        <taxon>Pseudomonadota</taxon>
        <taxon>Alphaproteobacteria</taxon>
        <taxon>Rhodobacterales</taxon>
        <taxon>Roseobacteraceae</taxon>
        <taxon>Parasulfitobacter</taxon>
    </lineage>
</organism>
<evidence type="ECO:0000256" key="1">
    <source>
        <dbReference type="SAM" id="Phobius"/>
    </source>
</evidence>
<feature type="transmembrane region" description="Helical" evidence="1">
    <location>
        <begin position="82"/>
        <end position="100"/>
    </location>
</feature>
<keyword evidence="3" id="KW-1185">Reference proteome</keyword>
<keyword evidence="1" id="KW-0812">Transmembrane</keyword>
<gene>
    <name evidence="2" type="ORF">HRQ87_16355</name>
</gene>
<protein>
    <submittedName>
        <fullName evidence="2">Uncharacterized protein</fullName>
    </submittedName>
</protein>
<keyword evidence="1" id="KW-0472">Membrane</keyword>
<sequence length="218" mass="24495">MLKLFKGELSIAVTFWVGFFLFNVVTNLILVQLNNQYLTIEDDQTQTLDTVILVFMIFLLLYLLLMIVAMYRSMHKEGKASILAWIGLLVICLAVIFRSYNIALVAFPTIIPSDAFIDIEIAQLNQSLPTVIGDGMTMTKVTLEDGVMSYIITADFLERDFAVINLIEAPIGQNLCRDFEGYFNGPVNSVAYVYNLIDGQMTSILTAEECLSYLQGTR</sequence>
<comment type="caution">
    <text evidence="2">The sequence shown here is derived from an EMBL/GenBank/DDBJ whole genome shotgun (WGS) entry which is preliminary data.</text>
</comment>
<feature type="transmembrane region" description="Helical" evidence="1">
    <location>
        <begin position="12"/>
        <end position="31"/>
    </location>
</feature>